<name>A0ABQ8HXD6_9ROSI</name>
<proteinExistence type="predicted"/>
<comment type="caution">
    <text evidence="3">The sequence shown here is derived from an EMBL/GenBank/DDBJ whole genome shotgun (WGS) entry which is preliminary data.</text>
</comment>
<gene>
    <name evidence="3" type="ORF">JRO89_XS06G0089500</name>
</gene>
<evidence type="ECO:0000313" key="4">
    <source>
        <dbReference type="Proteomes" id="UP000827721"/>
    </source>
</evidence>
<dbReference type="Pfam" id="PF03732">
    <property type="entry name" value="Retrotrans_gag"/>
    <property type="match status" value="1"/>
</dbReference>
<feature type="domain" description="Retrotransposon Copia-like N-terminal" evidence="2">
    <location>
        <begin position="1"/>
        <end position="39"/>
    </location>
</feature>
<keyword evidence="4" id="KW-1185">Reference proteome</keyword>
<evidence type="ECO:0000259" key="1">
    <source>
        <dbReference type="Pfam" id="PF03732"/>
    </source>
</evidence>
<dbReference type="EMBL" id="JAFEMO010000006">
    <property type="protein sequence ID" value="KAH7569016.1"/>
    <property type="molecule type" value="Genomic_DNA"/>
</dbReference>
<dbReference type="PANTHER" id="PTHR37610:SF60">
    <property type="entry name" value="RETROTRANSPOSON COPIA-LIKE N-TERMINAL DOMAIN-CONTAINING PROTEIN"/>
    <property type="match status" value="1"/>
</dbReference>
<organism evidence="3 4">
    <name type="scientific">Xanthoceras sorbifolium</name>
    <dbReference type="NCBI Taxonomy" id="99658"/>
    <lineage>
        <taxon>Eukaryota</taxon>
        <taxon>Viridiplantae</taxon>
        <taxon>Streptophyta</taxon>
        <taxon>Embryophyta</taxon>
        <taxon>Tracheophyta</taxon>
        <taxon>Spermatophyta</taxon>
        <taxon>Magnoliopsida</taxon>
        <taxon>eudicotyledons</taxon>
        <taxon>Gunneridae</taxon>
        <taxon>Pentapetalae</taxon>
        <taxon>rosids</taxon>
        <taxon>malvids</taxon>
        <taxon>Sapindales</taxon>
        <taxon>Sapindaceae</taxon>
        <taxon>Xanthoceroideae</taxon>
        <taxon>Xanthoceras</taxon>
    </lineage>
</organism>
<feature type="domain" description="Retrotransposon gag" evidence="1">
    <location>
        <begin position="77"/>
        <end position="162"/>
    </location>
</feature>
<accession>A0ABQ8HXD6</accession>
<dbReference type="Pfam" id="PF14244">
    <property type="entry name" value="Retrotran_gag_3"/>
    <property type="match status" value="1"/>
</dbReference>
<dbReference type="Proteomes" id="UP000827721">
    <property type="component" value="Unassembled WGS sequence"/>
</dbReference>
<dbReference type="InterPro" id="IPR005162">
    <property type="entry name" value="Retrotrans_gag_dom"/>
</dbReference>
<dbReference type="InterPro" id="IPR029472">
    <property type="entry name" value="Copia-like_N"/>
</dbReference>
<evidence type="ECO:0000259" key="2">
    <source>
        <dbReference type="Pfam" id="PF14244"/>
    </source>
</evidence>
<sequence length="198" mass="22711">MLIPTKLNGANYPSWSKSMVLALTAKKKIGFIDGSIEPPSETEHPTKYAIWNQCNSMILLWLTHSVEPDLAKGVVYAKTARQVWEDFKDQFSQKNAPAIYHIQKSLAILSQGMMTISAYFTKLKSLWDELDTYCPISACNQMKAHIEQREEDRMMQFLMGLNDSYNVVRSNILMITPLPNVRQAYSLVNQEEMQRQVT</sequence>
<protein>
    <recommendedName>
        <fullName evidence="5">Retrotransposon Copia-like N-terminal domain-containing protein</fullName>
    </recommendedName>
</protein>
<reference evidence="3 4" key="1">
    <citation type="submission" date="2021-02" db="EMBL/GenBank/DDBJ databases">
        <title>Plant Genome Project.</title>
        <authorList>
            <person name="Zhang R.-G."/>
        </authorList>
    </citation>
    <scope>NUCLEOTIDE SEQUENCE [LARGE SCALE GENOMIC DNA]</scope>
    <source>
        <tissue evidence="3">Leaves</tissue>
    </source>
</reference>
<evidence type="ECO:0000313" key="3">
    <source>
        <dbReference type="EMBL" id="KAH7569016.1"/>
    </source>
</evidence>
<evidence type="ECO:0008006" key="5">
    <source>
        <dbReference type="Google" id="ProtNLM"/>
    </source>
</evidence>
<dbReference type="PANTHER" id="PTHR37610">
    <property type="entry name" value="CCHC-TYPE DOMAIN-CONTAINING PROTEIN"/>
    <property type="match status" value="1"/>
</dbReference>